<dbReference type="EMBL" id="UYRU01044222">
    <property type="protein sequence ID" value="VDK85830.1"/>
    <property type="molecule type" value="Genomic_DNA"/>
</dbReference>
<name>A0A3P6U3X2_DIBLA</name>
<reference evidence="2 3" key="1">
    <citation type="submission" date="2018-11" db="EMBL/GenBank/DDBJ databases">
        <authorList>
            <consortium name="Pathogen Informatics"/>
        </authorList>
    </citation>
    <scope>NUCLEOTIDE SEQUENCE [LARGE SCALE GENOMIC DNA]</scope>
</reference>
<accession>A0A3P6U3X2</accession>
<evidence type="ECO:0000256" key="1">
    <source>
        <dbReference type="SAM" id="SignalP"/>
    </source>
</evidence>
<dbReference type="Proteomes" id="UP000281553">
    <property type="component" value="Unassembled WGS sequence"/>
</dbReference>
<keyword evidence="3" id="KW-1185">Reference proteome</keyword>
<keyword evidence="1" id="KW-0732">Signal</keyword>
<evidence type="ECO:0000313" key="2">
    <source>
        <dbReference type="EMBL" id="VDK85830.1"/>
    </source>
</evidence>
<feature type="chain" id="PRO_5017926185" evidence="1">
    <location>
        <begin position="20"/>
        <end position="89"/>
    </location>
</feature>
<gene>
    <name evidence="2" type="ORF">DILT_LOCUS3765</name>
</gene>
<feature type="signal peptide" evidence="1">
    <location>
        <begin position="1"/>
        <end position="19"/>
    </location>
</feature>
<proteinExistence type="predicted"/>
<evidence type="ECO:0000313" key="3">
    <source>
        <dbReference type="Proteomes" id="UP000281553"/>
    </source>
</evidence>
<dbReference type="AlphaFoldDB" id="A0A3P6U3X2"/>
<protein>
    <submittedName>
        <fullName evidence="2">Uncharacterized protein</fullName>
    </submittedName>
</protein>
<sequence>MFAFKLIILFLLTKPLVQGFSVPLHSLFHFLDEHGELALDEKPVVKSLIDIPEDAEDETPEGRSPMLVEKLIKKPKLRQDGVHLVFFPQ</sequence>
<organism evidence="2 3">
    <name type="scientific">Dibothriocephalus latus</name>
    <name type="common">Fish tapeworm</name>
    <name type="synonym">Diphyllobothrium latum</name>
    <dbReference type="NCBI Taxonomy" id="60516"/>
    <lineage>
        <taxon>Eukaryota</taxon>
        <taxon>Metazoa</taxon>
        <taxon>Spiralia</taxon>
        <taxon>Lophotrochozoa</taxon>
        <taxon>Platyhelminthes</taxon>
        <taxon>Cestoda</taxon>
        <taxon>Eucestoda</taxon>
        <taxon>Diphyllobothriidea</taxon>
        <taxon>Diphyllobothriidae</taxon>
        <taxon>Dibothriocephalus</taxon>
    </lineage>
</organism>